<dbReference type="Gene3D" id="1.25.40.10">
    <property type="entry name" value="Tetratricopeptide repeat domain"/>
    <property type="match status" value="1"/>
</dbReference>
<dbReference type="PROSITE" id="PS50005">
    <property type="entry name" value="TPR"/>
    <property type="match status" value="3"/>
</dbReference>
<dbReference type="InterPro" id="IPR026634">
    <property type="entry name" value="TPST-like"/>
</dbReference>
<dbReference type="EMBL" id="FZPA01000014">
    <property type="protein sequence ID" value="SNT17452.1"/>
    <property type="molecule type" value="Genomic_DNA"/>
</dbReference>
<dbReference type="Pfam" id="PF13432">
    <property type="entry name" value="TPR_16"/>
    <property type="match status" value="2"/>
</dbReference>
<organism evidence="3 4">
    <name type="scientific">Sphingopyxis indica</name>
    <dbReference type="NCBI Taxonomy" id="436663"/>
    <lineage>
        <taxon>Bacteria</taxon>
        <taxon>Pseudomonadati</taxon>
        <taxon>Pseudomonadota</taxon>
        <taxon>Alphaproteobacteria</taxon>
        <taxon>Sphingomonadales</taxon>
        <taxon>Sphingomonadaceae</taxon>
        <taxon>Sphingopyxis</taxon>
    </lineage>
</organism>
<dbReference type="PROSITE" id="PS50293">
    <property type="entry name" value="TPR_REGION"/>
    <property type="match status" value="1"/>
</dbReference>
<dbReference type="InterPro" id="IPR027417">
    <property type="entry name" value="P-loop_NTPase"/>
</dbReference>
<dbReference type="OrthoDB" id="9800698at2"/>
<keyword evidence="2" id="KW-0802">TPR repeat</keyword>
<protein>
    <submittedName>
        <fullName evidence="3">Flp pilus assembly protein TadD, contains TPR repeats</fullName>
    </submittedName>
</protein>
<dbReference type="PANTHER" id="PTHR12788:SF10">
    <property type="entry name" value="PROTEIN-TYROSINE SULFOTRANSFERASE"/>
    <property type="match status" value="1"/>
</dbReference>
<feature type="repeat" description="TPR" evidence="2">
    <location>
        <begin position="142"/>
        <end position="175"/>
    </location>
</feature>
<gene>
    <name evidence="3" type="ORF">SAMN06295955_11450</name>
</gene>
<dbReference type="SMART" id="SM00028">
    <property type="entry name" value="TPR"/>
    <property type="match status" value="4"/>
</dbReference>
<dbReference type="AlphaFoldDB" id="A0A239KIC8"/>
<evidence type="ECO:0000256" key="2">
    <source>
        <dbReference type="PROSITE-ProRule" id="PRU00339"/>
    </source>
</evidence>
<dbReference type="PANTHER" id="PTHR12788">
    <property type="entry name" value="PROTEIN-TYROSINE SULFOTRANSFERASE 2"/>
    <property type="match status" value="1"/>
</dbReference>
<proteinExistence type="predicted"/>
<dbReference type="Pfam" id="PF14559">
    <property type="entry name" value="TPR_19"/>
    <property type="match status" value="1"/>
</dbReference>
<accession>A0A239KIC8</accession>
<keyword evidence="4" id="KW-1185">Reference proteome</keyword>
<reference evidence="3 4" key="1">
    <citation type="submission" date="2017-06" db="EMBL/GenBank/DDBJ databases">
        <authorList>
            <person name="Kim H.J."/>
            <person name="Triplett B.A."/>
        </authorList>
    </citation>
    <scope>NUCLEOTIDE SEQUENCE [LARGE SCALE GENOMIC DNA]</scope>
    <source>
        <strain evidence="3 4">DS15</strain>
    </source>
</reference>
<dbReference type="GO" id="GO:0008476">
    <property type="term" value="F:protein-tyrosine sulfotransferase activity"/>
    <property type="evidence" value="ECO:0007669"/>
    <property type="project" value="InterPro"/>
</dbReference>
<keyword evidence="1" id="KW-0808">Transferase</keyword>
<dbReference type="Pfam" id="PF13469">
    <property type="entry name" value="Sulfotransfer_3"/>
    <property type="match status" value="1"/>
</dbReference>
<feature type="repeat" description="TPR" evidence="2">
    <location>
        <begin position="210"/>
        <end position="243"/>
    </location>
</feature>
<dbReference type="SUPFAM" id="SSF52540">
    <property type="entry name" value="P-loop containing nucleoside triphosphate hydrolases"/>
    <property type="match status" value="1"/>
</dbReference>
<evidence type="ECO:0000313" key="3">
    <source>
        <dbReference type="EMBL" id="SNT17452.1"/>
    </source>
</evidence>
<evidence type="ECO:0000313" key="4">
    <source>
        <dbReference type="Proteomes" id="UP000198339"/>
    </source>
</evidence>
<evidence type="ECO:0000256" key="1">
    <source>
        <dbReference type="ARBA" id="ARBA00022679"/>
    </source>
</evidence>
<name>A0A239KIC8_9SPHN</name>
<dbReference type="Proteomes" id="UP000198339">
    <property type="component" value="Unassembled WGS sequence"/>
</dbReference>
<dbReference type="Gene3D" id="3.40.50.300">
    <property type="entry name" value="P-loop containing nucleotide triphosphate hydrolases"/>
    <property type="match status" value="1"/>
</dbReference>
<dbReference type="InterPro" id="IPR019734">
    <property type="entry name" value="TPR_rpt"/>
</dbReference>
<sequence>MATRPTKPMTPPPALLEAMQAMRRGDMQGALDTVEAALPNAADRVPHLALAGHAALHLGLTERAIAYLDELLALRPDDRATRANLANALLSTGESGRAMALVEGAPEASLARIEGYIHQQEGRSEAAAAAYRRAIAADPNDLSSWNNLGNILAESGDIEGAIAAFERAITLAPADLPIYLNLAELLRVAQRHEARLKTLLDAGAFAPDDPKLLTETGMAHAALDDLDSAIASLERALEVAPDFGEAQLELGMIYESLNRVDDLAALIARTDKDSAPPEFAFLLAWQARREERFDDAQALAARIPETIHPLRRLHLIGGIADRCDDPDAAFAAFEGMNQAALAEATPLSGPSFREQVEADVAAWNEEWAAGWTAFEPAAAPSRDPIFLVGFPRSGTTLLDTMLMGLDDLSVIEERPMAARTKALVEGDLAALTPAHIDELRSAYFDFAREYGWDGKRWLVDKHPLNMTRAPLLHRLFPQARFIFAERHPYDAVLSCFMANFQMNFAMRSFTSLGEAARTYDAAFTAWHRATSLFPVDTHAVRYERLVVDPAGELAPLVDWLGLAWDDALLDHTQVARNRGRVRTASYSQIGEPLYTRAAERWRRYADHLAPVMPILRPWAERMGYETA</sequence>
<feature type="repeat" description="TPR" evidence="2">
    <location>
        <begin position="108"/>
        <end position="141"/>
    </location>
</feature>
<dbReference type="InterPro" id="IPR011990">
    <property type="entry name" value="TPR-like_helical_dom_sf"/>
</dbReference>
<dbReference type="SUPFAM" id="SSF48452">
    <property type="entry name" value="TPR-like"/>
    <property type="match status" value="1"/>
</dbReference>